<feature type="active site" description="Proton donor" evidence="7">
    <location>
        <position position="151"/>
    </location>
</feature>
<dbReference type="EC" id="3.2.1.23" evidence="3 6"/>
<keyword evidence="5 6" id="KW-0326">Glycosidase</keyword>
<feature type="binding site" evidence="9">
    <location>
        <position position="116"/>
    </location>
    <ligand>
        <name>Zn(2+)</name>
        <dbReference type="ChEBI" id="CHEBI:29105"/>
    </ligand>
</feature>
<dbReference type="AlphaFoldDB" id="A0A1H8IF53"/>
<feature type="domain" description="Beta-galactosidase C-terminal" evidence="12">
    <location>
        <begin position="601"/>
        <end position="657"/>
    </location>
</feature>
<evidence type="ECO:0000256" key="1">
    <source>
        <dbReference type="ARBA" id="ARBA00001412"/>
    </source>
</evidence>
<evidence type="ECO:0000256" key="6">
    <source>
        <dbReference type="PIRNR" id="PIRNR001084"/>
    </source>
</evidence>
<evidence type="ECO:0000256" key="4">
    <source>
        <dbReference type="ARBA" id="ARBA00022801"/>
    </source>
</evidence>
<dbReference type="GO" id="GO:0006012">
    <property type="term" value="P:galactose metabolic process"/>
    <property type="evidence" value="ECO:0007669"/>
    <property type="project" value="InterPro"/>
</dbReference>
<comment type="catalytic activity">
    <reaction evidence="1 6">
        <text>Hydrolysis of terminal non-reducing beta-D-galactose residues in beta-D-galactosides.</text>
        <dbReference type="EC" id="3.2.1.23"/>
    </reaction>
</comment>
<dbReference type="InterPro" id="IPR017853">
    <property type="entry name" value="GH"/>
</dbReference>
<dbReference type="SUPFAM" id="SSF52317">
    <property type="entry name" value="Class I glutamine amidotransferase-like"/>
    <property type="match status" value="1"/>
</dbReference>
<dbReference type="Gene3D" id="2.60.40.1180">
    <property type="entry name" value="Golgi alpha-mannosidase II"/>
    <property type="match status" value="1"/>
</dbReference>
<feature type="domain" description="Glycoside hydrolase family 42 N-terminal" evidence="10">
    <location>
        <begin position="15"/>
        <end position="384"/>
    </location>
</feature>
<dbReference type="InterPro" id="IPR003476">
    <property type="entry name" value="Glyco_hydro_42"/>
</dbReference>
<evidence type="ECO:0000259" key="12">
    <source>
        <dbReference type="Pfam" id="PF08533"/>
    </source>
</evidence>
<dbReference type="Gene3D" id="3.20.20.80">
    <property type="entry name" value="Glycosidases"/>
    <property type="match status" value="1"/>
</dbReference>
<dbReference type="EMBL" id="FOBF01000032">
    <property type="protein sequence ID" value="SEN66929.1"/>
    <property type="molecule type" value="Genomic_DNA"/>
</dbReference>
<dbReference type="InterPro" id="IPR013739">
    <property type="entry name" value="Beta_galactosidase_C"/>
</dbReference>
<dbReference type="SUPFAM" id="SSF51445">
    <property type="entry name" value="(Trans)glycosidases"/>
    <property type="match status" value="1"/>
</dbReference>
<reference evidence="13 14" key="1">
    <citation type="submission" date="2016-10" db="EMBL/GenBank/DDBJ databases">
        <authorList>
            <person name="de Groot N.N."/>
        </authorList>
    </citation>
    <scope>NUCLEOTIDE SEQUENCE [LARGE SCALE GENOMIC DNA]</scope>
    <source>
        <strain evidence="13 14">DSM 43357</strain>
    </source>
</reference>
<keyword evidence="4 6" id="KW-0378">Hydrolase</keyword>
<dbReference type="PIRSF" id="PIRSF001084">
    <property type="entry name" value="B-galactosidase"/>
    <property type="match status" value="1"/>
</dbReference>
<feature type="binding site" evidence="8">
    <location>
        <position position="315"/>
    </location>
    <ligand>
        <name>substrate</name>
    </ligand>
</feature>
<dbReference type="InterPro" id="IPR013780">
    <property type="entry name" value="Glyco_hydro_b"/>
</dbReference>
<dbReference type="Pfam" id="PF08533">
    <property type="entry name" value="Glyco_hydro_42C"/>
    <property type="match status" value="1"/>
</dbReference>
<feature type="active site" description="Nucleophile" evidence="7">
    <location>
        <position position="307"/>
    </location>
</feature>
<evidence type="ECO:0000256" key="3">
    <source>
        <dbReference type="ARBA" id="ARBA00012756"/>
    </source>
</evidence>
<dbReference type="Pfam" id="PF02449">
    <property type="entry name" value="Glyco_hydro_42"/>
    <property type="match status" value="1"/>
</dbReference>
<evidence type="ECO:0000256" key="9">
    <source>
        <dbReference type="PIRSR" id="PIRSR001084-3"/>
    </source>
</evidence>
<dbReference type="GO" id="GO:0046872">
    <property type="term" value="F:metal ion binding"/>
    <property type="evidence" value="ECO:0007669"/>
    <property type="project" value="UniProtKB-KW"/>
</dbReference>
<keyword evidence="14" id="KW-1185">Reference proteome</keyword>
<feature type="binding site" evidence="8">
    <location>
        <position position="150"/>
    </location>
    <ligand>
        <name>substrate</name>
    </ligand>
</feature>
<proteinExistence type="inferred from homology"/>
<feature type="binding site" evidence="9">
    <location>
        <position position="161"/>
    </location>
    <ligand>
        <name>Zn(2+)</name>
        <dbReference type="ChEBI" id="CHEBI:29105"/>
    </ligand>
</feature>
<evidence type="ECO:0000256" key="8">
    <source>
        <dbReference type="PIRSR" id="PIRSR001084-2"/>
    </source>
</evidence>
<protein>
    <recommendedName>
        <fullName evidence="3 6">Beta-galactosidase</fullName>
        <shortName evidence="6">Beta-gal</shortName>
        <ecNumber evidence="3 6">3.2.1.23</ecNumber>
    </recommendedName>
</protein>
<dbReference type="CDD" id="cd03143">
    <property type="entry name" value="A4_beta-galactosidase_middle_domain"/>
    <property type="match status" value="1"/>
</dbReference>
<evidence type="ECO:0000256" key="7">
    <source>
        <dbReference type="PIRSR" id="PIRSR001084-1"/>
    </source>
</evidence>
<evidence type="ECO:0000256" key="5">
    <source>
        <dbReference type="ARBA" id="ARBA00023295"/>
    </source>
</evidence>
<name>A0A1H8IF53_9ACTN</name>
<dbReference type="Pfam" id="PF08532">
    <property type="entry name" value="Glyco_hydro_42M"/>
    <property type="match status" value="1"/>
</dbReference>
<dbReference type="PANTHER" id="PTHR36447:SF1">
    <property type="entry name" value="BETA-GALACTOSIDASE GANA"/>
    <property type="match status" value="1"/>
</dbReference>
<keyword evidence="9" id="KW-0862">Zinc</keyword>
<dbReference type="Gene3D" id="3.40.50.880">
    <property type="match status" value="1"/>
</dbReference>
<accession>A0A1H8IF53</accession>
<evidence type="ECO:0000313" key="13">
    <source>
        <dbReference type="EMBL" id="SEN66929.1"/>
    </source>
</evidence>
<dbReference type="GO" id="GO:0009341">
    <property type="term" value="C:beta-galactosidase complex"/>
    <property type="evidence" value="ECO:0007669"/>
    <property type="project" value="InterPro"/>
</dbReference>
<dbReference type="PANTHER" id="PTHR36447">
    <property type="entry name" value="BETA-GALACTOSIDASE GANA"/>
    <property type="match status" value="1"/>
</dbReference>
<evidence type="ECO:0000259" key="11">
    <source>
        <dbReference type="Pfam" id="PF08532"/>
    </source>
</evidence>
<sequence>MSFTDRLGGLGFGGDYNPEQWPDEVRAEDVRLMTEAGVNLVTVGVFGWARVEPAPDKYDFSYFDAVMDELAAAGVTVDLATMTASPPPWLATEHPEILPVTQSGTVLAPGGRQHYCPSSPVYRDRAAKLVEALATHYQGHPALGFWHVGNEYGCHVAECFCEESARDFRRWLRRRYGDVEALNAAWCTDFWSQRYTSFDQILPPRLAPTYANPAQQLDFKSFSNEALRACFEIEAAILRRVTPDVPVLTNFLAHHKPVDLHSWADRMDIVGLDSYPDPFCPRSHVAAGLAYDLARGAHGGDPWYLVEQAPSAVNWRRRNGVKEPGLMRLWSWQAIAHGADAVLFFQWRQSRGGAEKFHSAMVPHAGPDTRVHREVAALGAELAAVPELAGTRVANDVAVLFDWNSWWALELDSRPSDGLKAVDRALDHYGPLFDLGVGVDVLPPGADLTPYRLVVVPNLYLLTDEHAHGLAGYVSAGGHLLVSFFTSVVDGNDRVHPGGCPGPLREALGLRVEEFRPAAEGEVFLLGDGTADLWREDVRVEGADVLLAFPDGTPAVTRNRFGTGTARYVTTRPDEKIMRAVLAEALAEAGAEPVLRGLPDGVQAAARTGGGAEFLLLLNHTDEARTVDLPHPLHHLLAPGRPEVEQVTLHPRDVAVLARHSRSEVS</sequence>
<dbReference type="GO" id="GO:0004565">
    <property type="term" value="F:beta-galactosidase activity"/>
    <property type="evidence" value="ECO:0007669"/>
    <property type="project" value="UniProtKB-EC"/>
</dbReference>
<feature type="binding site" evidence="8">
    <location>
        <position position="112"/>
    </location>
    <ligand>
        <name>substrate</name>
    </ligand>
</feature>
<feature type="binding site" evidence="9">
    <location>
        <position position="159"/>
    </location>
    <ligand>
        <name>Zn(2+)</name>
        <dbReference type="ChEBI" id="CHEBI:29105"/>
    </ligand>
</feature>
<evidence type="ECO:0000313" key="14">
    <source>
        <dbReference type="Proteomes" id="UP000198953"/>
    </source>
</evidence>
<dbReference type="OrthoDB" id="9800974at2"/>
<dbReference type="InterPro" id="IPR029062">
    <property type="entry name" value="Class_I_gatase-like"/>
</dbReference>
<feature type="domain" description="Beta-galactosidase trimerisation" evidence="11">
    <location>
        <begin position="396"/>
        <end position="590"/>
    </location>
</feature>
<keyword evidence="9" id="KW-0479">Metal-binding</keyword>
<dbReference type="InterPro" id="IPR013529">
    <property type="entry name" value="Glyco_hydro_42_N"/>
</dbReference>
<dbReference type="InterPro" id="IPR013738">
    <property type="entry name" value="Beta_galactosidase_Trimer"/>
</dbReference>
<organism evidence="13 14">
    <name type="scientific">Nonomuraea pusilla</name>
    <dbReference type="NCBI Taxonomy" id="46177"/>
    <lineage>
        <taxon>Bacteria</taxon>
        <taxon>Bacillati</taxon>
        <taxon>Actinomycetota</taxon>
        <taxon>Actinomycetes</taxon>
        <taxon>Streptosporangiales</taxon>
        <taxon>Streptosporangiaceae</taxon>
        <taxon>Nonomuraea</taxon>
    </lineage>
</organism>
<evidence type="ECO:0000256" key="2">
    <source>
        <dbReference type="ARBA" id="ARBA00005940"/>
    </source>
</evidence>
<gene>
    <name evidence="13" type="ORF">SAMN05660976_08033</name>
</gene>
<dbReference type="STRING" id="46177.SAMN05660976_08033"/>
<evidence type="ECO:0000259" key="10">
    <source>
        <dbReference type="Pfam" id="PF02449"/>
    </source>
</evidence>
<dbReference type="RefSeq" id="WP_091105616.1">
    <property type="nucleotide sequence ID" value="NZ_FOBF01000032.1"/>
</dbReference>
<dbReference type="Proteomes" id="UP000198953">
    <property type="component" value="Unassembled WGS sequence"/>
</dbReference>
<comment type="similarity">
    <text evidence="2 6">Belongs to the glycosyl hydrolase 42 family.</text>
</comment>